<dbReference type="GO" id="GO:1901678">
    <property type="term" value="P:iron coordination entity transport"/>
    <property type="evidence" value="ECO:0007669"/>
    <property type="project" value="UniProtKB-ARBA"/>
</dbReference>
<comment type="subcellular location">
    <subcellularLocation>
        <location evidence="1">Cell envelope</location>
    </subcellularLocation>
</comment>
<feature type="domain" description="Fe/B12 periplasmic-binding" evidence="7">
    <location>
        <begin position="77"/>
        <end position="336"/>
    </location>
</feature>
<evidence type="ECO:0000313" key="9">
    <source>
        <dbReference type="Proteomes" id="UP000193834"/>
    </source>
</evidence>
<name>A0A1X7KLC8_9BACL</name>
<evidence type="ECO:0000256" key="1">
    <source>
        <dbReference type="ARBA" id="ARBA00004196"/>
    </source>
</evidence>
<proteinExistence type="inferred from homology"/>
<sequence>MKKRMMLVGVIACFMLVLAACGGGNQASQSGTDSSSTDTAQAEPKNSGNSSSAKASQSREVEYLGEHYTVPEKVERIVITGAMEAMEDAAVLDVHPVGAISIGGTFPDMFAAITDKAQSIGEKQQPNFEKILELKPDVILGSTKFPTEVVENLQKIAPTILVSHISTNWDANLRLMAELTGKQAEAEHILKQYNTDTQAVKASLKEKLQGKKVAALRIRGSQVFVYPKDVYFNPVLYDEMGLEVPEQVIAAKTQEAISTEQLAEMNPDYLFLQFTISEGQDASKVYEDLKQNPIVQQIHAFKEDHVYINVVDPLMEGGPAYSRIKFVESVQQHLDK</sequence>
<keyword evidence="9" id="KW-1185">Reference proteome</keyword>
<evidence type="ECO:0000256" key="2">
    <source>
        <dbReference type="ARBA" id="ARBA00008814"/>
    </source>
</evidence>
<evidence type="ECO:0000313" key="8">
    <source>
        <dbReference type="EMBL" id="SMG42241.1"/>
    </source>
</evidence>
<dbReference type="Proteomes" id="UP000193834">
    <property type="component" value="Unassembled WGS sequence"/>
</dbReference>
<feature type="signal peptide" evidence="6">
    <location>
        <begin position="1"/>
        <end position="19"/>
    </location>
</feature>
<dbReference type="STRING" id="1852522.SAMN06295960_2480"/>
<evidence type="ECO:0000256" key="4">
    <source>
        <dbReference type="ARBA" id="ARBA00022729"/>
    </source>
</evidence>
<feature type="compositionally biased region" description="Low complexity" evidence="5">
    <location>
        <begin position="27"/>
        <end position="56"/>
    </location>
</feature>
<gene>
    <name evidence="8" type="ORF">SAMN06295960_2480</name>
</gene>
<dbReference type="PANTHER" id="PTHR30532">
    <property type="entry name" value="IRON III DICITRATE-BINDING PERIPLASMIC PROTEIN"/>
    <property type="match status" value="1"/>
</dbReference>
<feature type="region of interest" description="Disordered" evidence="5">
    <location>
        <begin position="27"/>
        <end position="58"/>
    </location>
</feature>
<dbReference type="EMBL" id="FXAZ01000003">
    <property type="protein sequence ID" value="SMG42241.1"/>
    <property type="molecule type" value="Genomic_DNA"/>
</dbReference>
<evidence type="ECO:0000256" key="6">
    <source>
        <dbReference type="SAM" id="SignalP"/>
    </source>
</evidence>
<comment type="similarity">
    <text evidence="2">Belongs to the bacterial solute-binding protein 8 family.</text>
</comment>
<dbReference type="AlphaFoldDB" id="A0A1X7KLC8"/>
<evidence type="ECO:0000256" key="5">
    <source>
        <dbReference type="SAM" id="MobiDB-lite"/>
    </source>
</evidence>
<keyword evidence="3" id="KW-0813">Transport</keyword>
<organism evidence="8 9">
    <name type="scientific">Paenibacillus aquistagni</name>
    <dbReference type="NCBI Taxonomy" id="1852522"/>
    <lineage>
        <taxon>Bacteria</taxon>
        <taxon>Bacillati</taxon>
        <taxon>Bacillota</taxon>
        <taxon>Bacilli</taxon>
        <taxon>Bacillales</taxon>
        <taxon>Paenibacillaceae</taxon>
        <taxon>Paenibacillus</taxon>
    </lineage>
</organism>
<feature type="chain" id="PRO_5039651672" evidence="6">
    <location>
        <begin position="20"/>
        <end position="336"/>
    </location>
</feature>
<dbReference type="Pfam" id="PF01497">
    <property type="entry name" value="Peripla_BP_2"/>
    <property type="match status" value="1"/>
</dbReference>
<dbReference type="SUPFAM" id="SSF53807">
    <property type="entry name" value="Helical backbone' metal receptor"/>
    <property type="match status" value="1"/>
</dbReference>
<dbReference type="PANTHER" id="PTHR30532:SF10">
    <property type="entry name" value="IRON-UPTAKE SYSTEM-BINDING PROTEIN"/>
    <property type="match status" value="1"/>
</dbReference>
<dbReference type="InterPro" id="IPR051313">
    <property type="entry name" value="Bact_iron-sidero_bind"/>
</dbReference>
<evidence type="ECO:0000259" key="7">
    <source>
        <dbReference type="PROSITE" id="PS50983"/>
    </source>
</evidence>
<dbReference type="RefSeq" id="WP_085494677.1">
    <property type="nucleotide sequence ID" value="NZ_FXAZ01000003.1"/>
</dbReference>
<dbReference type="OrthoDB" id="26763at2"/>
<dbReference type="CDD" id="cd01138">
    <property type="entry name" value="FeuA"/>
    <property type="match status" value="1"/>
</dbReference>
<accession>A0A1X7KLC8</accession>
<dbReference type="GO" id="GO:0030288">
    <property type="term" value="C:outer membrane-bounded periplasmic space"/>
    <property type="evidence" value="ECO:0007669"/>
    <property type="project" value="TreeGrafter"/>
</dbReference>
<evidence type="ECO:0000256" key="3">
    <source>
        <dbReference type="ARBA" id="ARBA00022448"/>
    </source>
</evidence>
<protein>
    <submittedName>
        <fullName evidence="8">Bacillibactin-binding protein</fullName>
    </submittedName>
</protein>
<keyword evidence="4 6" id="KW-0732">Signal</keyword>
<dbReference type="InterPro" id="IPR002491">
    <property type="entry name" value="ABC_transptr_periplasmic_BD"/>
</dbReference>
<dbReference type="PROSITE" id="PS51257">
    <property type="entry name" value="PROKAR_LIPOPROTEIN"/>
    <property type="match status" value="1"/>
</dbReference>
<dbReference type="PROSITE" id="PS50983">
    <property type="entry name" value="FE_B12_PBP"/>
    <property type="match status" value="1"/>
</dbReference>
<dbReference type="Gene3D" id="3.40.50.1980">
    <property type="entry name" value="Nitrogenase molybdenum iron protein domain"/>
    <property type="match status" value="2"/>
</dbReference>
<reference evidence="8 9" key="1">
    <citation type="submission" date="2017-04" db="EMBL/GenBank/DDBJ databases">
        <authorList>
            <person name="Afonso C.L."/>
            <person name="Miller P.J."/>
            <person name="Scott M.A."/>
            <person name="Spackman E."/>
            <person name="Goraichik I."/>
            <person name="Dimitrov K.M."/>
            <person name="Suarez D.L."/>
            <person name="Swayne D.E."/>
        </authorList>
    </citation>
    <scope>NUCLEOTIDE SEQUENCE [LARGE SCALE GENOMIC DNA]</scope>
    <source>
        <strain evidence="8 9">11</strain>
    </source>
</reference>